<accession>A0AAQ4DXH2</accession>
<evidence type="ECO:0000256" key="8">
    <source>
        <dbReference type="ARBA" id="ARBA00022949"/>
    </source>
</evidence>
<evidence type="ECO:0000256" key="14">
    <source>
        <dbReference type="SAM" id="Phobius"/>
    </source>
</evidence>
<comment type="similarity">
    <text evidence="4">Belongs to the tetraspanin (TM4SF) family.</text>
</comment>
<dbReference type="PANTHER" id="PTHR19282">
    <property type="entry name" value="TETRASPANIN"/>
    <property type="match status" value="1"/>
</dbReference>
<dbReference type="Pfam" id="PF00335">
    <property type="entry name" value="Tetraspanin"/>
    <property type="match status" value="1"/>
</dbReference>
<dbReference type="GO" id="GO:0005912">
    <property type="term" value="C:adherens junction"/>
    <property type="evidence" value="ECO:0007669"/>
    <property type="project" value="UniProtKB-SubCell"/>
</dbReference>
<dbReference type="EMBL" id="JARKHS020025693">
    <property type="protein sequence ID" value="KAK8767162.1"/>
    <property type="molecule type" value="Genomic_DNA"/>
</dbReference>
<evidence type="ECO:0000256" key="7">
    <source>
        <dbReference type="ARBA" id="ARBA00022692"/>
    </source>
</evidence>
<evidence type="ECO:0000256" key="3">
    <source>
        <dbReference type="ARBA" id="ARBA00004651"/>
    </source>
</evidence>
<feature type="transmembrane region" description="Helical" evidence="14">
    <location>
        <begin position="110"/>
        <end position="132"/>
    </location>
</feature>
<evidence type="ECO:0000256" key="6">
    <source>
        <dbReference type="ARBA" id="ARBA00022490"/>
    </source>
</evidence>
<evidence type="ECO:0000256" key="13">
    <source>
        <dbReference type="ARBA" id="ARBA00040369"/>
    </source>
</evidence>
<evidence type="ECO:0000256" key="12">
    <source>
        <dbReference type="ARBA" id="ARBA00023180"/>
    </source>
</evidence>
<comment type="subcellular location">
    <subcellularLocation>
        <location evidence="2">Cell junction</location>
        <location evidence="2">Adherens junction</location>
    </subcellularLocation>
    <subcellularLocation>
        <location evidence="3">Cell membrane</location>
        <topology evidence="3">Multi-pass membrane protein</topology>
    </subcellularLocation>
    <subcellularLocation>
        <location evidence="1">Cytoplasm</location>
    </subcellularLocation>
</comment>
<feature type="transmembrane region" description="Helical" evidence="14">
    <location>
        <begin position="70"/>
        <end position="98"/>
    </location>
</feature>
<keyword evidence="5" id="KW-1003">Cell membrane</keyword>
<dbReference type="GO" id="GO:0005886">
    <property type="term" value="C:plasma membrane"/>
    <property type="evidence" value="ECO:0007669"/>
    <property type="project" value="UniProtKB-SubCell"/>
</dbReference>
<dbReference type="GO" id="GO:0019899">
    <property type="term" value="F:enzyme binding"/>
    <property type="evidence" value="ECO:0007669"/>
    <property type="project" value="UniProtKB-ARBA"/>
</dbReference>
<keyword evidence="11" id="KW-1015">Disulfide bond</keyword>
<organism evidence="15 16">
    <name type="scientific">Amblyomma americanum</name>
    <name type="common">Lone star tick</name>
    <dbReference type="NCBI Taxonomy" id="6943"/>
    <lineage>
        <taxon>Eukaryota</taxon>
        <taxon>Metazoa</taxon>
        <taxon>Ecdysozoa</taxon>
        <taxon>Arthropoda</taxon>
        <taxon>Chelicerata</taxon>
        <taxon>Arachnida</taxon>
        <taxon>Acari</taxon>
        <taxon>Parasitiformes</taxon>
        <taxon>Ixodida</taxon>
        <taxon>Ixodoidea</taxon>
        <taxon>Ixodidae</taxon>
        <taxon>Amblyomminae</taxon>
        <taxon>Amblyomma</taxon>
    </lineage>
</organism>
<evidence type="ECO:0000256" key="10">
    <source>
        <dbReference type="ARBA" id="ARBA00023136"/>
    </source>
</evidence>
<dbReference type="SUPFAM" id="SSF48652">
    <property type="entry name" value="Tetraspanin"/>
    <property type="match status" value="1"/>
</dbReference>
<evidence type="ECO:0000313" key="16">
    <source>
        <dbReference type="Proteomes" id="UP001321473"/>
    </source>
</evidence>
<dbReference type="GO" id="GO:0005737">
    <property type="term" value="C:cytoplasm"/>
    <property type="evidence" value="ECO:0007669"/>
    <property type="project" value="UniProtKB-SubCell"/>
</dbReference>
<keyword evidence="10 14" id="KW-0472">Membrane</keyword>
<dbReference type="Proteomes" id="UP001321473">
    <property type="component" value="Unassembled WGS sequence"/>
</dbReference>
<keyword evidence="9 14" id="KW-1133">Transmembrane helix</keyword>
<dbReference type="AlphaFoldDB" id="A0AAQ4DXH2"/>
<dbReference type="FunFam" id="1.10.1450.10:FF:000007">
    <property type="entry name" value="Tetraspanin"/>
    <property type="match status" value="1"/>
</dbReference>
<evidence type="ECO:0000256" key="4">
    <source>
        <dbReference type="ARBA" id="ARBA00006840"/>
    </source>
</evidence>
<proteinExistence type="inferred from homology"/>
<name>A0AAQ4DXH2_AMBAM</name>
<keyword evidence="8" id="KW-0965">Cell junction</keyword>
<keyword evidence="7 14" id="KW-0812">Transmembrane</keyword>
<comment type="caution">
    <text evidence="15">The sequence shown here is derived from an EMBL/GenBank/DDBJ whole genome shotgun (WGS) entry which is preliminary data.</text>
</comment>
<evidence type="ECO:0000256" key="5">
    <source>
        <dbReference type="ARBA" id="ARBA00022475"/>
    </source>
</evidence>
<evidence type="ECO:0000256" key="1">
    <source>
        <dbReference type="ARBA" id="ARBA00004496"/>
    </source>
</evidence>
<reference evidence="15 16" key="1">
    <citation type="journal article" date="2023" name="Arcadia Sci">
        <title>De novo assembly of a long-read Amblyomma americanum tick genome.</title>
        <authorList>
            <person name="Chou S."/>
            <person name="Poskanzer K.E."/>
            <person name="Rollins M."/>
            <person name="Thuy-Boun P.S."/>
        </authorList>
    </citation>
    <scope>NUCLEOTIDE SEQUENCE [LARGE SCALE GENOMIC DNA]</scope>
    <source>
        <strain evidence="15">F_SG_1</strain>
        <tissue evidence="15">Salivary glands</tissue>
    </source>
</reference>
<keyword evidence="12" id="KW-0325">Glycoprotein</keyword>
<dbReference type="PANTHER" id="PTHR19282:SF431">
    <property type="entry name" value="TETRASPANIN 26A, ISOFORM B-RELATED"/>
    <property type="match status" value="1"/>
</dbReference>
<dbReference type="GO" id="GO:0072659">
    <property type="term" value="P:protein localization to plasma membrane"/>
    <property type="evidence" value="ECO:0007669"/>
    <property type="project" value="UniProtKB-ARBA"/>
</dbReference>
<keyword evidence="6" id="KW-0963">Cytoplasm</keyword>
<dbReference type="InterPro" id="IPR018499">
    <property type="entry name" value="Tetraspanin/Peripherin"/>
</dbReference>
<dbReference type="GO" id="GO:0046930">
    <property type="term" value="C:pore complex"/>
    <property type="evidence" value="ECO:0007669"/>
    <property type="project" value="UniProtKB-ARBA"/>
</dbReference>
<dbReference type="GO" id="GO:0065003">
    <property type="term" value="P:protein-containing complex assembly"/>
    <property type="evidence" value="ECO:0007669"/>
    <property type="project" value="UniProtKB-ARBA"/>
</dbReference>
<dbReference type="GO" id="GO:0051604">
    <property type="term" value="P:protein maturation"/>
    <property type="evidence" value="ECO:0007669"/>
    <property type="project" value="UniProtKB-ARBA"/>
</dbReference>
<keyword evidence="16" id="KW-1185">Reference proteome</keyword>
<sequence>MHKLFTLQEHERVLHHYTADHGGVPAEVSISRKDRCTEHEKKTEFFAGSGRRVIWRVASRDEISFRKRSFLISFVVNIEIPVLLIAGLALVITFLGFVGALRENIRFLWWYLRGVRVLALISMLLTLGALLIPFASKSSAQSVFSVDLIVSYRDNQDFARLVDFAQSSFQCCGITSERYRDWGHNVYFNCSRKNPSTERCSVPASCCKPPPGDEQDLETRLKRRFCGYGVLAMTEQEAWQKIYTRSCVDAVVAFLRGNTLLLVGVGLVTFAILSVLRTMATTVHDEVISLTRLYDNYYKRMAGGARKSLARREAIAEVAAAREHLVQGQARRGFSKN</sequence>
<dbReference type="InterPro" id="IPR008952">
    <property type="entry name" value="Tetraspanin_EC2_sf"/>
</dbReference>
<evidence type="ECO:0000256" key="9">
    <source>
        <dbReference type="ARBA" id="ARBA00022989"/>
    </source>
</evidence>
<protein>
    <recommendedName>
        <fullName evidence="13">Tetraspanin-33</fullName>
    </recommendedName>
</protein>
<feature type="transmembrane region" description="Helical" evidence="14">
    <location>
        <begin position="260"/>
        <end position="280"/>
    </location>
</feature>
<dbReference type="Gene3D" id="1.10.1450.10">
    <property type="entry name" value="Tetraspanin"/>
    <property type="match status" value="1"/>
</dbReference>
<evidence type="ECO:0000256" key="11">
    <source>
        <dbReference type="ARBA" id="ARBA00023157"/>
    </source>
</evidence>
<evidence type="ECO:0000313" key="15">
    <source>
        <dbReference type="EMBL" id="KAK8767162.1"/>
    </source>
</evidence>
<gene>
    <name evidence="15" type="ORF">V5799_006055</name>
</gene>
<evidence type="ECO:0000256" key="2">
    <source>
        <dbReference type="ARBA" id="ARBA00004536"/>
    </source>
</evidence>